<dbReference type="GO" id="GO:0005634">
    <property type="term" value="C:nucleus"/>
    <property type="evidence" value="ECO:0007669"/>
    <property type="project" value="UniProtKB-SubCell"/>
</dbReference>
<dbReference type="PANTHER" id="PTHR14396:SF10">
    <property type="entry name" value="CLASPIN"/>
    <property type="match status" value="1"/>
</dbReference>
<dbReference type="PANTHER" id="PTHR14396">
    <property type="entry name" value="CLASPIN"/>
    <property type="match status" value="1"/>
</dbReference>
<dbReference type="Ensembl" id="ENSOMET00000007718.1">
    <property type="protein sequence ID" value="ENSOMEP00000005293.1"/>
    <property type="gene ID" value="ENSOMEG00000006343.1"/>
</dbReference>
<comment type="subcellular location">
    <subcellularLocation>
        <location evidence="1">Nucleus</location>
    </subcellularLocation>
</comment>
<evidence type="ECO:0000256" key="2">
    <source>
        <dbReference type="ARBA" id="ARBA00022553"/>
    </source>
</evidence>
<evidence type="ECO:0000256" key="1">
    <source>
        <dbReference type="ARBA" id="ARBA00004123"/>
    </source>
</evidence>
<sequence>MAQRRKEERARRAELHRLDNEDCEEEEEEEEDMTDESEEEEVRNFGPRKLLLPFYPETSFSFLQIVKPSKSFTPPTGPDSSNKTGECVVVMPLHVEAEEVGFKRVPSVCAPPTEEEDSLSLVKDMSHNSSFELAGSMITSYQPINNQRAAGRAPFNPAAFRSPSPCFFRPSFLGSASKSSGKLSEPSLCLPVEDSQDLYAPPSPGADSGPLAGPASSRGVGGDSQGRFSLEDDAQSQLLDADGFLNVGPRPGAAPSIKRSLVLDSMDENAMDGNMGELLGLCSGGFGTGESAAGPSGDLGSTQEDELLGLCSGAFPPTQQAEQQASENTMSELLGFCSGKFPSSGRTGTGPNTRAGIHPGLNVHLLSLQVLLPKCRRTLIDYVESEAELSGSDVDSEDDDDERGSEYEEEELLEELPSDEELQDQVNKIHMKQILDDDKRRLRLYQERYLADGDLHSDGPGRARRFRWKNMGKPQSSRGGLDEDEDGDEDDERLEREQWLRQQVQNRGVDADDEKMGDEDSQFMKLARKLTARTLQPKETRTPALNPFHNSQQPRRGSLLSQPQSVLQKLASISETNPLAPRNSRGFLFQTLSPEKVAAVNTQKTVVRKRSQVEAVKPSAKRPRTDENAAVKSKNSQRSIFSFLDH</sequence>
<dbReference type="GO" id="GO:0007095">
    <property type="term" value="P:mitotic G2 DNA damage checkpoint signaling"/>
    <property type="evidence" value="ECO:0007669"/>
    <property type="project" value="TreeGrafter"/>
</dbReference>
<feature type="region of interest" description="Disordered" evidence="4">
    <location>
        <begin position="386"/>
        <end position="420"/>
    </location>
</feature>
<protein>
    <submittedName>
        <fullName evidence="5">Claspin</fullName>
    </submittedName>
</protein>
<reference evidence="5" key="1">
    <citation type="submission" date="2025-08" db="UniProtKB">
        <authorList>
            <consortium name="Ensembl"/>
        </authorList>
    </citation>
    <scope>IDENTIFICATION</scope>
</reference>
<feature type="compositionally biased region" description="Basic and acidic residues" evidence="4">
    <location>
        <begin position="1"/>
        <end position="20"/>
    </location>
</feature>
<evidence type="ECO:0000256" key="3">
    <source>
        <dbReference type="ARBA" id="ARBA00023242"/>
    </source>
</evidence>
<keyword evidence="2" id="KW-0597">Phosphoprotein</keyword>
<feature type="region of interest" description="Disordered" evidence="4">
    <location>
        <begin position="452"/>
        <end position="519"/>
    </location>
</feature>
<dbReference type="GO" id="GO:0010997">
    <property type="term" value="F:anaphase-promoting complex binding"/>
    <property type="evidence" value="ECO:0007669"/>
    <property type="project" value="TreeGrafter"/>
</dbReference>
<name>A0A3B3BJT3_ORYME</name>
<accession>A0A3B3BJT3</accession>
<feature type="region of interest" description="Disordered" evidence="4">
    <location>
        <begin position="533"/>
        <end position="564"/>
    </location>
</feature>
<dbReference type="InterPro" id="IPR024146">
    <property type="entry name" value="Claspin"/>
</dbReference>
<dbReference type="AlphaFoldDB" id="A0A3B3BJT3"/>
<dbReference type="Proteomes" id="UP000261560">
    <property type="component" value="Unplaced"/>
</dbReference>
<feature type="region of interest" description="Disordered" evidence="4">
    <location>
        <begin position="194"/>
        <end position="228"/>
    </location>
</feature>
<keyword evidence="3" id="KW-0539">Nucleus</keyword>
<proteinExistence type="predicted"/>
<feature type="region of interest" description="Disordered" evidence="4">
    <location>
        <begin position="608"/>
        <end position="646"/>
    </location>
</feature>
<organism evidence="5 6">
    <name type="scientific">Oryzias melastigma</name>
    <name type="common">Marine medaka</name>
    <dbReference type="NCBI Taxonomy" id="30732"/>
    <lineage>
        <taxon>Eukaryota</taxon>
        <taxon>Metazoa</taxon>
        <taxon>Chordata</taxon>
        <taxon>Craniata</taxon>
        <taxon>Vertebrata</taxon>
        <taxon>Euteleostomi</taxon>
        <taxon>Actinopterygii</taxon>
        <taxon>Neopterygii</taxon>
        <taxon>Teleostei</taxon>
        <taxon>Neoteleostei</taxon>
        <taxon>Acanthomorphata</taxon>
        <taxon>Ovalentaria</taxon>
        <taxon>Atherinomorphae</taxon>
        <taxon>Beloniformes</taxon>
        <taxon>Adrianichthyidae</taxon>
        <taxon>Oryziinae</taxon>
        <taxon>Oryzias</taxon>
    </lineage>
</organism>
<evidence type="ECO:0000256" key="4">
    <source>
        <dbReference type="SAM" id="MobiDB-lite"/>
    </source>
</evidence>
<evidence type="ECO:0000313" key="6">
    <source>
        <dbReference type="Proteomes" id="UP000261560"/>
    </source>
</evidence>
<feature type="region of interest" description="Disordered" evidence="4">
    <location>
        <begin position="1"/>
        <end position="45"/>
    </location>
</feature>
<dbReference type="GeneTree" id="ENSGT00390000012738"/>
<evidence type="ECO:0000313" key="5">
    <source>
        <dbReference type="Ensembl" id="ENSOMEP00000005293.1"/>
    </source>
</evidence>
<keyword evidence="6" id="KW-1185">Reference proteome</keyword>
<feature type="compositionally biased region" description="Polar residues" evidence="4">
    <location>
        <begin position="548"/>
        <end position="564"/>
    </location>
</feature>
<feature type="compositionally biased region" description="Acidic residues" evidence="4">
    <location>
        <begin position="482"/>
        <end position="492"/>
    </location>
</feature>
<reference evidence="5" key="2">
    <citation type="submission" date="2025-09" db="UniProtKB">
        <authorList>
            <consortium name="Ensembl"/>
        </authorList>
    </citation>
    <scope>IDENTIFICATION</scope>
</reference>
<dbReference type="GO" id="GO:0033314">
    <property type="term" value="P:mitotic DNA replication checkpoint signaling"/>
    <property type="evidence" value="ECO:0007669"/>
    <property type="project" value="TreeGrafter"/>
</dbReference>
<feature type="compositionally biased region" description="Acidic residues" evidence="4">
    <location>
        <begin position="394"/>
        <end position="420"/>
    </location>
</feature>
<feature type="compositionally biased region" description="Acidic residues" evidence="4">
    <location>
        <begin position="21"/>
        <end position="41"/>
    </location>
</feature>
<feature type="compositionally biased region" description="Basic and acidic residues" evidence="4">
    <location>
        <begin position="452"/>
        <end position="461"/>
    </location>
</feature>